<accession>A0A7C1GV41</accession>
<evidence type="ECO:0000256" key="4">
    <source>
        <dbReference type="ARBA" id="ARBA00022989"/>
    </source>
</evidence>
<comment type="subcellular location">
    <subcellularLocation>
        <location evidence="1">Membrane</location>
    </subcellularLocation>
</comment>
<keyword evidence="9" id="KW-0378">Hydrolase</keyword>
<evidence type="ECO:0000256" key="2">
    <source>
        <dbReference type="ARBA" id="ARBA00007862"/>
    </source>
</evidence>
<keyword evidence="9" id="KW-0645">Protease</keyword>
<dbReference type="InterPro" id="IPR001107">
    <property type="entry name" value="Band_7"/>
</dbReference>
<proteinExistence type="inferred from homology"/>
<dbReference type="AlphaFoldDB" id="A0A7C1GV41"/>
<dbReference type="SUPFAM" id="SSF117892">
    <property type="entry name" value="Band 7/SPFH domain"/>
    <property type="match status" value="1"/>
</dbReference>
<comment type="similarity">
    <text evidence="2 6">Belongs to the band 7/mec-2 family. HflC subfamily.</text>
</comment>
<evidence type="ECO:0000256" key="6">
    <source>
        <dbReference type="PIRNR" id="PIRNR005651"/>
    </source>
</evidence>
<gene>
    <name evidence="9" type="ORF">ENN47_13490</name>
</gene>
<feature type="transmembrane region" description="Helical" evidence="7">
    <location>
        <begin position="6"/>
        <end position="27"/>
    </location>
</feature>
<name>A0A7C1GV41_9BACT</name>
<dbReference type="PIRSF" id="PIRSF005651">
    <property type="entry name" value="HflC"/>
    <property type="match status" value="1"/>
</dbReference>
<organism evidence="9">
    <name type="scientific">Mesotoga infera</name>
    <dbReference type="NCBI Taxonomy" id="1236046"/>
    <lineage>
        <taxon>Bacteria</taxon>
        <taxon>Thermotogati</taxon>
        <taxon>Thermotogota</taxon>
        <taxon>Thermotogae</taxon>
        <taxon>Kosmotogales</taxon>
        <taxon>Kosmotogaceae</taxon>
        <taxon>Mesotoga</taxon>
    </lineage>
</organism>
<evidence type="ECO:0000259" key="8">
    <source>
        <dbReference type="SMART" id="SM00244"/>
    </source>
</evidence>
<dbReference type="GO" id="GO:0006508">
    <property type="term" value="P:proteolysis"/>
    <property type="evidence" value="ECO:0007669"/>
    <property type="project" value="UniProtKB-KW"/>
</dbReference>
<feature type="domain" description="Band 7" evidence="8">
    <location>
        <begin position="22"/>
        <end position="184"/>
    </location>
</feature>
<dbReference type="PANTHER" id="PTHR42911:SF1">
    <property type="entry name" value="MODULATOR OF FTSH PROTEASE HFLC"/>
    <property type="match status" value="1"/>
</dbReference>
<dbReference type="InterPro" id="IPR001972">
    <property type="entry name" value="Stomatin_HflK_fam"/>
</dbReference>
<dbReference type="GO" id="GO:0008233">
    <property type="term" value="F:peptidase activity"/>
    <property type="evidence" value="ECO:0007669"/>
    <property type="project" value="UniProtKB-KW"/>
</dbReference>
<dbReference type="Gene3D" id="3.30.479.30">
    <property type="entry name" value="Band 7 domain"/>
    <property type="match status" value="1"/>
</dbReference>
<keyword evidence="5 7" id="KW-0472">Membrane</keyword>
<evidence type="ECO:0000256" key="1">
    <source>
        <dbReference type="ARBA" id="ARBA00004370"/>
    </source>
</evidence>
<dbReference type="Proteomes" id="UP000886198">
    <property type="component" value="Unassembled WGS sequence"/>
</dbReference>
<protein>
    <recommendedName>
        <fullName evidence="6">Protein HflC</fullName>
    </recommendedName>
</protein>
<dbReference type="PANTHER" id="PTHR42911">
    <property type="entry name" value="MODULATOR OF FTSH PROTEASE HFLC"/>
    <property type="match status" value="1"/>
</dbReference>
<evidence type="ECO:0000313" key="9">
    <source>
        <dbReference type="EMBL" id="HDP79160.1"/>
    </source>
</evidence>
<dbReference type="Pfam" id="PF01145">
    <property type="entry name" value="Band_7"/>
    <property type="match status" value="1"/>
</dbReference>
<comment type="function">
    <text evidence="6">HflC and HflK could regulate a protease.</text>
</comment>
<dbReference type="InterPro" id="IPR036013">
    <property type="entry name" value="Band_7/SPFH_dom_sf"/>
</dbReference>
<comment type="caution">
    <text evidence="9">The sequence shown here is derived from an EMBL/GenBank/DDBJ whole genome shotgun (WGS) entry which is preliminary data.</text>
</comment>
<dbReference type="EMBL" id="DSBT01000410">
    <property type="protein sequence ID" value="HDP79160.1"/>
    <property type="molecule type" value="Genomic_DNA"/>
</dbReference>
<evidence type="ECO:0000256" key="5">
    <source>
        <dbReference type="ARBA" id="ARBA00023136"/>
    </source>
</evidence>
<dbReference type="GO" id="GO:0016020">
    <property type="term" value="C:membrane"/>
    <property type="evidence" value="ECO:0007669"/>
    <property type="project" value="UniProtKB-SubCell"/>
</dbReference>
<dbReference type="CDD" id="cd03405">
    <property type="entry name" value="SPFH_HflC"/>
    <property type="match status" value="1"/>
</dbReference>
<dbReference type="PRINTS" id="PR00721">
    <property type="entry name" value="STOMATIN"/>
</dbReference>
<reference evidence="9" key="1">
    <citation type="journal article" date="2020" name="mSystems">
        <title>Genome- and Community-Level Interaction Insights into Carbon Utilization and Element Cycling Functions of Hydrothermarchaeota in Hydrothermal Sediment.</title>
        <authorList>
            <person name="Zhou Z."/>
            <person name="Liu Y."/>
            <person name="Xu W."/>
            <person name="Pan J."/>
            <person name="Luo Z.H."/>
            <person name="Li M."/>
        </authorList>
    </citation>
    <scope>NUCLEOTIDE SEQUENCE [LARGE SCALE GENOMIC DNA]</scope>
    <source>
        <strain evidence="9">SpSt-1179</strain>
    </source>
</reference>
<dbReference type="InterPro" id="IPR010200">
    <property type="entry name" value="HflC"/>
</dbReference>
<sequence>MKYKFIIPIAILVVIAAILLPSFFFIIDETEQAVVLRFGEIQKSVTEAGLYTKTPFIDNVRKFDKRIQIYDVDAERIYSKDKKTILTDTFALWRIVDPRKFIETMKSEQIALTRIDDVVYSHVRNTFGKLDYDDIISGKRTDVLDEITTLAANDMKDFGIEIISVRVKRADLPDENRNAVFERMKSERIQEASLIRAEGNREAQKLRAEADKEAQIMIATAQKEADIIIGTGDAKALAVYADAYNKDPDFYEFMKRLEVYEKTLADANYILGPSMDFIDKLSRGE</sequence>
<keyword evidence="3 7" id="KW-0812">Transmembrane</keyword>
<keyword evidence="4 7" id="KW-1133">Transmembrane helix</keyword>
<evidence type="ECO:0000256" key="7">
    <source>
        <dbReference type="SAM" id="Phobius"/>
    </source>
</evidence>
<evidence type="ECO:0000256" key="3">
    <source>
        <dbReference type="ARBA" id="ARBA00022692"/>
    </source>
</evidence>
<dbReference type="SMART" id="SM00244">
    <property type="entry name" value="PHB"/>
    <property type="match status" value="1"/>
</dbReference>